<feature type="active site" description="Proton acceptor" evidence="13">
    <location>
        <position position="68"/>
    </location>
</feature>
<dbReference type="PRINTS" id="PR00458">
    <property type="entry name" value="PEROXIDASE"/>
</dbReference>
<dbReference type="GO" id="GO:0046872">
    <property type="term" value="F:metal ion binding"/>
    <property type="evidence" value="ECO:0007669"/>
    <property type="project" value="UniProtKB-UniRule"/>
</dbReference>
<dbReference type="GO" id="GO:0006979">
    <property type="term" value="P:response to oxidative stress"/>
    <property type="evidence" value="ECO:0007669"/>
    <property type="project" value="UniProtKB-UniRule"/>
</dbReference>
<evidence type="ECO:0000256" key="1">
    <source>
        <dbReference type="ARBA" id="ARBA00000189"/>
    </source>
</evidence>
<evidence type="ECO:0000313" key="22">
    <source>
        <dbReference type="Proteomes" id="UP001140206"/>
    </source>
</evidence>
<feature type="binding site" evidence="15">
    <location>
        <position position="240"/>
    </location>
    <ligand>
        <name>Ca(2+)</name>
        <dbReference type="ChEBI" id="CHEBI:29108"/>
        <label>2</label>
    </ligand>
</feature>
<evidence type="ECO:0000313" key="20">
    <source>
        <dbReference type="EMBL" id="KAJ4770010.1"/>
    </source>
</evidence>
<evidence type="ECO:0000256" key="11">
    <source>
        <dbReference type="ARBA" id="ARBA00023283"/>
    </source>
</evidence>
<feature type="binding site" evidence="15">
    <location>
        <position position="72"/>
    </location>
    <ligand>
        <name>Ca(2+)</name>
        <dbReference type="ChEBI" id="CHEBI:29108"/>
        <label>1</label>
    </ligand>
</feature>
<feature type="disulfide bond" evidence="17">
    <location>
        <begin position="37"/>
        <end position="117"/>
    </location>
</feature>
<evidence type="ECO:0000256" key="8">
    <source>
        <dbReference type="ARBA" id="ARBA00023004"/>
    </source>
</evidence>
<evidence type="ECO:0000256" key="10">
    <source>
        <dbReference type="ARBA" id="ARBA00023180"/>
    </source>
</evidence>
<dbReference type="EMBL" id="JAMFTS010000001">
    <property type="protein sequence ID" value="KAJ4808467.1"/>
    <property type="molecule type" value="Genomic_DNA"/>
</dbReference>
<evidence type="ECO:0000313" key="21">
    <source>
        <dbReference type="EMBL" id="KAJ4808467.1"/>
    </source>
</evidence>
<evidence type="ECO:0000256" key="16">
    <source>
        <dbReference type="PIRSR" id="PIRSR600823-4"/>
    </source>
</evidence>
<proteinExistence type="inferred from homology"/>
<evidence type="ECO:0000256" key="14">
    <source>
        <dbReference type="PIRSR" id="PIRSR600823-2"/>
    </source>
</evidence>
<dbReference type="AlphaFoldDB" id="A0AAV8GYT3"/>
<dbReference type="PRINTS" id="PR00461">
    <property type="entry name" value="PLPEROXIDASE"/>
</dbReference>
<evidence type="ECO:0000256" key="6">
    <source>
        <dbReference type="ARBA" id="ARBA00022837"/>
    </source>
</evidence>
<evidence type="ECO:0000256" key="15">
    <source>
        <dbReference type="PIRSR" id="PIRSR600823-3"/>
    </source>
</evidence>
<dbReference type="FunFam" id="1.10.520.10:FF:000001">
    <property type="entry name" value="Peroxidase"/>
    <property type="match status" value="1"/>
</dbReference>
<feature type="disulfide bond" evidence="17">
    <location>
        <begin position="123"/>
        <end position="316"/>
    </location>
</feature>
<comment type="catalytic activity">
    <reaction evidence="1 18">
        <text>2 a phenolic donor + H2O2 = 2 a phenolic radical donor + 2 H2O</text>
        <dbReference type="Rhea" id="RHEA:56136"/>
        <dbReference type="ChEBI" id="CHEBI:15377"/>
        <dbReference type="ChEBI" id="CHEBI:16240"/>
        <dbReference type="ChEBI" id="CHEBI:139520"/>
        <dbReference type="ChEBI" id="CHEBI:139521"/>
        <dbReference type="EC" id="1.11.1.7"/>
    </reaction>
</comment>
<feature type="signal peptide" evidence="18">
    <location>
        <begin position="1"/>
        <end position="26"/>
    </location>
</feature>
<accession>A0AAV8GYT3</accession>
<feature type="site" description="Transition state stabilizer" evidence="16">
    <location>
        <position position="64"/>
    </location>
</feature>
<feature type="binding site" description="axial binding residue" evidence="15">
    <location>
        <position position="195"/>
    </location>
    <ligand>
        <name>heme b</name>
        <dbReference type="ChEBI" id="CHEBI:60344"/>
    </ligand>
    <ligandPart>
        <name>Fe</name>
        <dbReference type="ChEBI" id="CHEBI:18248"/>
    </ligandPart>
</feature>
<comment type="similarity">
    <text evidence="2">Belongs to the peroxidase family. Ascorbate peroxidase subfamily.</text>
</comment>
<dbReference type="InterPro" id="IPR019793">
    <property type="entry name" value="Peroxidases_heam-ligand_BS"/>
</dbReference>
<evidence type="ECO:0000256" key="2">
    <source>
        <dbReference type="ARBA" id="ARBA00006873"/>
    </source>
</evidence>
<evidence type="ECO:0000256" key="3">
    <source>
        <dbReference type="ARBA" id="ARBA00022559"/>
    </source>
</evidence>
<feature type="binding site" evidence="15">
    <location>
        <position position="74"/>
    </location>
    <ligand>
        <name>Ca(2+)</name>
        <dbReference type="ChEBI" id="CHEBI:29108"/>
        <label>1</label>
    </ligand>
</feature>
<keyword evidence="18" id="KW-0964">Secreted</keyword>
<comment type="similarity">
    <text evidence="18">Belongs to the peroxidase family. Classical plant (class III) peroxidase subfamily.</text>
</comment>
<dbReference type="PANTHER" id="PTHR31388">
    <property type="entry name" value="PEROXIDASE 72-RELATED"/>
    <property type="match status" value="1"/>
</dbReference>
<comment type="cofactor">
    <cofactor evidence="15 18">
        <name>heme b</name>
        <dbReference type="ChEBI" id="CHEBI:60344"/>
    </cofactor>
    <text evidence="15 18">Binds 1 heme b (iron(II)-protoporphyrin IX) group per subunit.</text>
</comment>
<evidence type="ECO:0000256" key="9">
    <source>
        <dbReference type="ARBA" id="ARBA00023157"/>
    </source>
</evidence>
<keyword evidence="10" id="KW-0325">Glycoprotein</keyword>
<organism evidence="21 22">
    <name type="scientific">Rhynchospora pubera</name>
    <dbReference type="NCBI Taxonomy" id="906938"/>
    <lineage>
        <taxon>Eukaryota</taxon>
        <taxon>Viridiplantae</taxon>
        <taxon>Streptophyta</taxon>
        <taxon>Embryophyta</taxon>
        <taxon>Tracheophyta</taxon>
        <taxon>Spermatophyta</taxon>
        <taxon>Magnoliopsida</taxon>
        <taxon>Liliopsida</taxon>
        <taxon>Poales</taxon>
        <taxon>Cyperaceae</taxon>
        <taxon>Cyperoideae</taxon>
        <taxon>Rhynchosporeae</taxon>
        <taxon>Rhynchospora</taxon>
    </lineage>
</organism>
<dbReference type="PANTHER" id="PTHR31388:SF5">
    <property type="entry name" value="PEROXIDASE"/>
    <property type="match status" value="1"/>
</dbReference>
<dbReference type="PROSITE" id="PS00436">
    <property type="entry name" value="PEROXIDASE_2"/>
    <property type="match status" value="1"/>
</dbReference>
<dbReference type="InterPro" id="IPR000823">
    <property type="entry name" value="Peroxidase_pln"/>
</dbReference>
<dbReference type="InterPro" id="IPR019794">
    <property type="entry name" value="Peroxidases_AS"/>
</dbReference>
<dbReference type="InterPro" id="IPR033905">
    <property type="entry name" value="Secretory_peroxidase"/>
</dbReference>
<evidence type="ECO:0000256" key="7">
    <source>
        <dbReference type="ARBA" id="ARBA00023002"/>
    </source>
</evidence>
<feature type="disulfide bond" evidence="17">
    <location>
        <begin position="70"/>
        <end position="75"/>
    </location>
</feature>
<name>A0AAV8GYT3_9POAL</name>
<dbReference type="FunFam" id="1.10.420.10:FF:000001">
    <property type="entry name" value="Peroxidase"/>
    <property type="match status" value="1"/>
</dbReference>
<reference evidence="21" key="1">
    <citation type="submission" date="2022-08" db="EMBL/GenBank/DDBJ databases">
        <authorList>
            <person name="Marques A."/>
        </authorList>
    </citation>
    <scope>NUCLEOTIDE SEQUENCE</scope>
    <source>
        <strain evidence="21">RhyPub2mFocal</strain>
        <tissue evidence="21">Leaves</tissue>
    </source>
</reference>
<feature type="binding site" evidence="15">
    <location>
        <position position="196"/>
    </location>
    <ligand>
        <name>Ca(2+)</name>
        <dbReference type="ChEBI" id="CHEBI:29108"/>
        <label>2</label>
    </ligand>
</feature>
<evidence type="ECO:0000256" key="18">
    <source>
        <dbReference type="RuleBase" id="RU362060"/>
    </source>
</evidence>
<dbReference type="CDD" id="cd00693">
    <property type="entry name" value="secretory_peroxidase"/>
    <property type="match status" value="1"/>
</dbReference>
<keyword evidence="8 15" id="KW-0408">Iron</keyword>
<keyword evidence="22" id="KW-1185">Reference proteome</keyword>
<dbReference type="SUPFAM" id="SSF48113">
    <property type="entry name" value="Heme-dependent peroxidases"/>
    <property type="match status" value="1"/>
</dbReference>
<dbReference type="GO" id="GO:0005576">
    <property type="term" value="C:extracellular region"/>
    <property type="evidence" value="ECO:0007669"/>
    <property type="project" value="UniProtKB-SubCell"/>
</dbReference>
<dbReference type="Proteomes" id="UP001140206">
    <property type="component" value="Chromosome 3"/>
</dbReference>
<keyword evidence="3 18" id="KW-0575">Peroxidase</keyword>
<protein>
    <recommendedName>
        <fullName evidence="18">Peroxidase</fullName>
        <ecNumber evidence="18">1.11.1.7</ecNumber>
    </recommendedName>
</protein>
<dbReference type="PROSITE" id="PS50873">
    <property type="entry name" value="PEROXIDASE_4"/>
    <property type="match status" value="1"/>
</dbReference>
<evidence type="ECO:0000256" key="5">
    <source>
        <dbReference type="ARBA" id="ARBA00022723"/>
    </source>
</evidence>
<evidence type="ECO:0000256" key="13">
    <source>
        <dbReference type="PIRSR" id="PIRSR600823-1"/>
    </source>
</evidence>
<dbReference type="GO" id="GO:0020037">
    <property type="term" value="F:heme binding"/>
    <property type="evidence" value="ECO:0007669"/>
    <property type="project" value="UniProtKB-UniRule"/>
</dbReference>
<feature type="disulfide bond" evidence="17">
    <location>
        <begin position="202"/>
        <end position="227"/>
    </location>
</feature>
<evidence type="ECO:0000256" key="17">
    <source>
        <dbReference type="PIRSR" id="PIRSR600823-5"/>
    </source>
</evidence>
<dbReference type="InterPro" id="IPR002016">
    <property type="entry name" value="Haem_peroxidase"/>
</dbReference>
<dbReference type="EMBL" id="JAMFTS010000003">
    <property type="protein sequence ID" value="KAJ4770010.1"/>
    <property type="molecule type" value="Genomic_DNA"/>
</dbReference>
<dbReference type="Pfam" id="PF00141">
    <property type="entry name" value="peroxidase"/>
    <property type="match status" value="1"/>
</dbReference>
<feature type="binding site" evidence="15">
    <location>
        <position position="69"/>
    </location>
    <ligand>
        <name>Ca(2+)</name>
        <dbReference type="ChEBI" id="CHEBI:29108"/>
        <label>1</label>
    </ligand>
</feature>
<gene>
    <name evidence="21" type="ORF">LUZ62_021033</name>
    <name evidence="20" type="ORF">LUZ62_054267</name>
</gene>
<keyword evidence="7 18" id="KW-0560">Oxidoreductase</keyword>
<evidence type="ECO:0000256" key="12">
    <source>
        <dbReference type="ARBA" id="ARBA00023324"/>
    </source>
</evidence>
<comment type="cofactor">
    <cofactor evidence="15 18">
        <name>Ca(2+)</name>
        <dbReference type="ChEBI" id="CHEBI:29108"/>
    </cofactor>
    <text evidence="15 18">Binds 2 calcium ions per subunit.</text>
</comment>
<feature type="binding site" evidence="15">
    <location>
        <position position="248"/>
    </location>
    <ligand>
        <name>Ca(2+)</name>
        <dbReference type="ChEBI" id="CHEBI:29108"/>
        <label>2</label>
    </ligand>
</feature>
<keyword evidence="4 18" id="KW-0349">Heme</keyword>
<keyword evidence="11" id="KW-0873">Pyrrolidone carboxylic acid</keyword>
<comment type="caution">
    <text evidence="21">The sequence shown here is derived from an EMBL/GenBank/DDBJ whole genome shotgun (WGS) entry which is preliminary data.</text>
</comment>
<evidence type="ECO:0000259" key="19">
    <source>
        <dbReference type="PROSITE" id="PS50873"/>
    </source>
</evidence>
<dbReference type="InterPro" id="IPR010255">
    <property type="entry name" value="Haem_peroxidase_sf"/>
</dbReference>
<comment type="function">
    <text evidence="18">Removal of H(2)O(2), oxidation of toxic reductants, biosynthesis and degradation of lignin, suberization, auxin catabolism, response to environmental stresses such as wounding, pathogen attack and oxidative stress.</text>
</comment>
<dbReference type="Proteomes" id="UP001140206">
    <property type="component" value="Chromosome 1"/>
</dbReference>
<sequence length="320" mass="34220">MLIMATLSYKSLAFLVLSLLVCSVQGQLSTSFYQKTCPKLETIVRSVMSQAITKEARMGASILRLFFHDCFVNGCDAGILLDDTATFTGEKTAGPNANSVRGFEVIDAIKTQVEASCNATVSCADIVALAARDGVNLLGGPTWKVPLGRRDARTASLSGANSNLPGPGSSLSTLVSMFSAQGLSAREMTALSGAHTIGQARCLFFRNRIFNEKNINASFATLRQQTCPQSGGDNTLAPLDVQSPTTFDNAYYVDLVNQKGLFHSDQELFNGGSQDKLVTQYSTNAALFASDFAKAMVKLGNISPLTGKNGEIRLNCRKIN</sequence>
<keyword evidence="6 15" id="KW-0106">Calcium</keyword>
<keyword evidence="12 18" id="KW-0376">Hydrogen peroxide</keyword>
<keyword evidence="18" id="KW-0732">Signal</keyword>
<feature type="binding site" evidence="14">
    <location>
        <position position="165"/>
    </location>
    <ligand>
        <name>substrate</name>
    </ligand>
</feature>
<dbReference type="PROSITE" id="PS00435">
    <property type="entry name" value="PEROXIDASE_1"/>
    <property type="match status" value="1"/>
</dbReference>
<feature type="binding site" evidence="15">
    <location>
        <position position="76"/>
    </location>
    <ligand>
        <name>Ca(2+)</name>
        <dbReference type="ChEBI" id="CHEBI:29108"/>
        <label>1</label>
    </ligand>
</feature>
<evidence type="ECO:0000256" key="4">
    <source>
        <dbReference type="ARBA" id="ARBA00022617"/>
    </source>
</evidence>
<feature type="chain" id="PRO_5044523072" description="Peroxidase" evidence="18">
    <location>
        <begin position="27"/>
        <end position="320"/>
    </location>
</feature>
<dbReference type="EC" id="1.11.1.7" evidence="18"/>
<keyword evidence="5 15" id="KW-0479">Metal-binding</keyword>
<feature type="binding site" evidence="15">
    <location>
        <position position="90"/>
    </location>
    <ligand>
        <name>Ca(2+)</name>
        <dbReference type="ChEBI" id="CHEBI:29108"/>
        <label>1</label>
    </ligand>
</feature>
<keyword evidence="9 17" id="KW-1015">Disulfide bond</keyword>
<dbReference type="Gene3D" id="1.10.520.10">
    <property type="match status" value="1"/>
</dbReference>
<dbReference type="GO" id="GO:0140825">
    <property type="term" value="F:lactoperoxidase activity"/>
    <property type="evidence" value="ECO:0007669"/>
    <property type="project" value="UniProtKB-EC"/>
</dbReference>
<dbReference type="GO" id="GO:0042744">
    <property type="term" value="P:hydrogen peroxide catabolic process"/>
    <property type="evidence" value="ECO:0007669"/>
    <property type="project" value="UniProtKB-KW"/>
</dbReference>
<comment type="subcellular location">
    <subcellularLocation>
        <location evidence="18">Secreted</location>
    </subcellularLocation>
</comment>
<feature type="domain" description="Plant heme peroxidase family profile" evidence="19">
    <location>
        <begin position="27"/>
        <end position="320"/>
    </location>
</feature>
<dbReference type="Gene3D" id="1.10.420.10">
    <property type="entry name" value="Peroxidase, domain 2"/>
    <property type="match status" value="1"/>
</dbReference>